<keyword evidence="4 7" id="KW-0812">Transmembrane</keyword>
<keyword evidence="5 7" id="KW-1133">Transmembrane helix</keyword>
<organism evidence="9 10">
    <name type="scientific">Clostridium omnivorum</name>
    <dbReference type="NCBI Taxonomy" id="1604902"/>
    <lineage>
        <taxon>Bacteria</taxon>
        <taxon>Bacillati</taxon>
        <taxon>Bacillota</taxon>
        <taxon>Clostridia</taxon>
        <taxon>Eubacteriales</taxon>
        <taxon>Clostridiaceae</taxon>
        <taxon>Clostridium</taxon>
    </lineage>
</organism>
<comment type="pathway">
    <text evidence="2">Cell wall biogenesis; lipoteichoic acid biosynthesis.</text>
</comment>
<dbReference type="PANTHER" id="PTHR47371:SF3">
    <property type="entry name" value="PHOSPHOGLYCEROL TRANSFERASE I"/>
    <property type="match status" value="1"/>
</dbReference>
<comment type="subcellular location">
    <subcellularLocation>
        <location evidence="1">Cell membrane</location>
        <topology evidence="1">Multi-pass membrane protein</topology>
    </subcellularLocation>
</comment>
<evidence type="ECO:0000256" key="1">
    <source>
        <dbReference type="ARBA" id="ARBA00004651"/>
    </source>
</evidence>
<keyword evidence="6 7" id="KW-0472">Membrane</keyword>
<keyword evidence="3" id="KW-1003">Cell membrane</keyword>
<dbReference type="Pfam" id="PF00884">
    <property type="entry name" value="Sulfatase"/>
    <property type="match status" value="1"/>
</dbReference>
<dbReference type="InterPro" id="IPR050448">
    <property type="entry name" value="OpgB/LTA_synthase_biosynth"/>
</dbReference>
<feature type="transmembrane region" description="Helical" evidence="7">
    <location>
        <begin position="91"/>
        <end position="110"/>
    </location>
</feature>
<keyword evidence="9" id="KW-0032">Aminotransferase</keyword>
<dbReference type="SUPFAM" id="SSF53649">
    <property type="entry name" value="Alkaline phosphatase-like"/>
    <property type="match status" value="1"/>
</dbReference>
<dbReference type="Proteomes" id="UP001208567">
    <property type="component" value="Unassembled WGS sequence"/>
</dbReference>
<dbReference type="CDD" id="cd16015">
    <property type="entry name" value="LTA_synthase"/>
    <property type="match status" value="1"/>
</dbReference>
<evidence type="ECO:0000256" key="3">
    <source>
        <dbReference type="ARBA" id="ARBA00022475"/>
    </source>
</evidence>
<proteinExistence type="predicted"/>
<dbReference type="PANTHER" id="PTHR47371">
    <property type="entry name" value="LIPOTEICHOIC ACID SYNTHASE"/>
    <property type="match status" value="1"/>
</dbReference>
<evidence type="ECO:0000259" key="8">
    <source>
        <dbReference type="Pfam" id="PF00884"/>
    </source>
</evidence>
<sequence>MEQKFQDTIKWINLDTRNFILGTILIFIFYILIICLVGNLYIGGIISIISFSLIGYSNMRKLDMLGEPLYPVDFYQITHIKDLYKMAGGHSILIIIILLSAIFFISARIVRKLPKITLSWIFRATTIMFCIAMIYSYANFSKSFLKKFVEKSGIDVVLWNQPVNYSENGFVFGILSNLQTKVMDEPEGYSKESVLKIAEKYKAEADAINKERTANLSVKPNIIFVMDETFWDPTRLNYLNFSEDPMKNIRSLKSQYSSGWLLSPSFGGETANVEFEALTGLSMYNNIQGSVPYQQALDKKQGFPSIVSILEDQNYDTVAVHPYNKVFYKRDKVYSSLGFNTFISESEIKYKDVFSKDSYITDQSVVNQIVDLLKEKNKPVFIHAVTMQNHMPLFEDKYGGNSISISSSADIGENNVKELEIYSEGIKKSDEAIKNLVDQVSKINEPTILVFWGDHLPALDSVIYEQWKNSNKQTFENDRVLGETPLLIYSNFNLKKDELNTISPAFLGVSIFDIMGSKLSPYYAMLESIKSELPGLRYNVLVDSKGDLKSKLSESEKNMLNDYKMIQYDLLMGKQYSMPILFNSNK</sequence>
<evidence type="ECO:0000256" key="7">
    <source>
        <dbReference type="SAM" id="Phobius"/>
    </source>
</evidence>
<evidence type="ECO:0000313" key="10">
    <source>
        <dbReference type="Proteomes" id="UP001208567"/>
    </source>
</evidence>
<name>A0ABQ5N7R9_9CLOT</name>
<feature type="transmembrane region" description="Helical" evidence="7">
    <location>
        <begin position="117"/>
        <end position="138"/>
    </location>
</feature>
<dbReference type="InterPro" id="IPR017850">
    <property type="entry name" value="Alkaline_phosphatase_core_sf"/>
</dbReference>
<feature type="transmembrane region" description="Helical" evidence="7">
    <location>
        <begin position="21"/>
        <end position="54"/>
    </location>
</feature>
<keyword evidence="10" id="KW-1185">Reference proteome</keyword>
<evidence type="ECO:0000256" key="4">
    <source>
        <dbReference type="ARBA" id="ARBA00022692"/>
    </source>
</evidence>
<comment type="caution">
    <text evidence="9">The sequence shown here is derived from an EMBL/GenBank/DDBJ whole genome shotgun (WGS) entry which is preliminary data.</text>
</comment>
<gene>
    <name evidence="9" type="ORF">bsdE14_26930</name>
</gene>
<keyword evidence="9" id="KW-0808">Transferase</keyword>
<evidence type="ECO:0000313" key="9">
    <source>
        <dbReference type="EMBL" id="GLC31283.1"/>
    </source>
</evidence>
<evidence type="ECO:0000256" key="5">
    <source>
        <dbReference type="ARBA" id="ARBA00022989"/>
    </source>
</evidence>
<evidence type="ECO:0000256" key="2">
    <source>
        <dbReference type="ARBA" id="ARBA00004936"/>
    </source>
</evidence>
<reference evidence="9 10" key="1">
    <citation type="journal article" date="2024" name="Int. J. Syst. Evol. Microbiol.">
        <title>Clostridium omnivorum sp. nov., isolated from anoxic soil under the treatment of reductive soil disinfestation.</title>
        <authorList>
            <person name="Ueki A."/>
            <person name="Tonouchi A."/>
            <person name="Kaku N."/>
            <person name="Honma S."/>
            <person name="Ueki K."/>
        </authorList>
    </citation>
    <scope>NUCLEOTIDE SEQUENCE [LARGE SCALE GENOMIC DNA]</scope>
    <source>
        <strain evidence="9 10">E14</strain>
    </source>
</reference>
<dbReference type="GO" id="GO:0008483">
    <property type="term" value="F:transaminase activity"/>
    <property type="evidence" value="ECO:0007669"/>
    <property type="project" value="UniProtKB-KW"/>
</dbReference>
<dbReference type="Gene3D" id="3.40.720.10">
    <property type="entry name" value="Alkaline Phosphatase, subunit A"/>
    <property type="match status" value="1"/>
</dbReference>
<evidence type="ECO:0000256" key="6">
    <source>
        <dbReference type="ARBA" id="ARBA00023136"/>
    </source>
</evidence>
<protein>
    <submittedName>
        <fullName evidence="9">Phosphoglycerol transferase</fullName>
    </submittedName>
</protein>
<dbReference type="InterPro" id="IPR000917">
    <property type="entry name" value="Sulfatase_N"/>
</dbReference>
<dbReference type="RefSeq" id="WP_264850564.1">
    <property type="nucleotide sequence ID" value="NZ_BRXR01000001.1"/>
</dbReference>
<dbReference type="EMBL" id="BRXR01000001">
    <property type="protein sequence ID" value="GLC31283.1"/>
    <property type="molecule type" value="Genomic_DNA"/>
</dbReference>
<feature type="domain" description="Sulfatase N-terminal" evidence="8">
    <location>
        <begin position="220"/>
        <end position="516"/>
    </location>
</feature>
<accession>A0ABQ5N7R9</accession>